<dbReference type="GO" id="GO:0016491">
    <property type="term" value="F:oxidoreductase activity"/>
    <property type="evidence" value="ECO:0007669"/>
    <property type="project" value="UniProtKB-KW"/>
</dbReference>
<dbReference type="PANTHER" id="PTHR42789">
    <property type="entry name" value="D-ISOMER SPECIFIC 2-HYDROXYACID DEHYDROGENASE FAMILY PROTEIN (AFU_ORTHOLOGUE AFUA_6G10090)"/>
    <property type="match status" value="1"/>
</dbReference>
<dbReference type="PROSITE" id="PS00671">
    <property type="entry name" value="D_2_HYDROXYACID_DH_3"/>
    <property type="match status" value="1"/>
</dbReference>
<dbReference type="PANTHER" id="PTHR42789:SF1">
    <property type="entry name" value="D-ISOMER SPECIFIC 2-HYDROXYACID DEHYDROGENASE FAMILY PROTEIN (AFU_ORTHOLOGUE AFUA_6G10090)"/>
    <property type="match status" value="1"/>
</dbReference>
<name>X1GBP5_9ZZZZ</name>
<gene>
    <name evidence="5" type="ORF">S03H2_14139</name>
</gene>
<feature type="domain" description="D-isomer specific 2-hydroxyacid dehydrogenase NAD-binding" evidence="4">
    <location>
        <begin position="2"/>
        <end position="123"/>
    </location>
</feature>
<keyword evidence="2" id="KW-0560">Oxidoreductase</keyword>
<dbReference type="InterPro" id="IPR036291">
    <property type="entry name" value="NAD(P)-bd_dom_sf"/>
</dbReference>
<keyword evidence="3" id="KW-0520">NAD</keyword>
<evidence type="ECO:0000313" key="5">
    <source>
        <dbReference type="EMBL" id="GAH42250.1"/>
    </source>
</evidence>
<organism evidence="5">
    <name type="scientific">marine sediment metagenome</name>
    <dbReference type="NCBI Taxonomy" id="412755"/>
    <lineage>
        <taxon>unclassified sequences</taxon>
        <taxon>metagenomes</taxon>
        <taxon>ecological metagenomes</taxon>
    </lineage>
</organism>
<sequence>MLLQPFKPRILACDLERDVEFGKKFGLRWADKKELFPNADLVTLHIPYNKQNHHYVDRKTLSMMKTGSCLINTSRGPVVDEEALTDALLQKHLGGAALDVFEKEPYEGVLTQLDNIVLTAHMGASARESRFLMELGAAENCIRVLEGKKPKHDAILETLENN</sequence>
<comment type="similarity">
    <text evidence="1">Belongs to the D-isomer specific 2-hydroxyacid dehydrogenase family.</text>
</comment>
<dbReference type="Gene3D" id="3.40.50.720">
    <property type="entry name" value="NAD(P)-binding Rossmann-like Domain"/>
    <property type="match status" value="2"/>
</dbReference>
<comment type="caution">
    <text evidence="5">The sequence shown here is derived from an EMBL/GenBank/DDBJ whole genome shotgun (WGS) entry which is preliminary data.</text>
</comment>
<dbReference type="GO" id="GO:0051287">
    <property type="term" value="F:NAD binding"/>
    <property type="evidence" value="ECO:0007669"/>
    <property type="project" value="InterPro"/>
</dbReference>
<proteinExistence type="inferred from homology"/>
<reference evidence="5" key="1">
    <citation type="journal article" date="2014" name="Front. Microbiol.">
        <title>High frequency of phylogenetically diverse reductive dehalogenase-homologous genes in deep subseafloor sedimentary metagenomes.</title>
        <authorList>
            <person name="Kawai M."/>
            <person name="Futagami T."/>
            <person name="Toyoda A."/>
            <person name="Takaki Y."/>
            <person name="Nishi S."/>
            <person name="Hori S."/>
            <person name="Arai W."/>
            <person name="Tsubouchi T."/>
            <person name="Morono Y."/>
            <person name="Uchiyama I."/>
            <person name="Ito T."/>
            <person name="Fujiyama A."/>
            <person name="Inagaki F."/>
            <person name="Takami H."/>
        </authorList>
    </citation>
    <scope>NUCLEOTIDE SEQUENCE</scope>
    <source>
        <strain evidence="5">Expedition CK06-06</strain>
    </source>
</reference>
<protein>
    <recommendedName>
        <fullName evidence="4">D-isomer specific 2-hydroxyacid dehydrogenase NAD-binding domain-containing protein</fullName>
    </recommendedName>
</protein>
<dbReference type="InterPro" id="IPR029753">
    <property type="entry name" value="D-isomer_DH_CS"/>
</dbReference>
<dbReference type="InterPro" id="IPR050857">
    <property type="entry name" value="D-2-hydroxyacid_DH"/>
</dbReference>
<evidence type="ECO:0000256" key="2">
    <source>
        <dbReference type="ARBA" id="ARBA00023002"/>
    </source>
</evidence>
<dbReference type="AlphaFoldDB" id="X1GBP5"/>
<dbReference type="SUPFAM" id="SSF51735">
    <property type="entry name" value="NAD(P)-binding Rossmann-fold domains"/>
    <property type="match status" value="1"/>
</dbReference>
<evidence type="ECO:0000256" key="3">
    <source>
        <dbReference type="ARBA" id="ARBA00023027"/>
    </source>
</evidence>
<evidence type="ECO:0000259" key="4">
    <source>
        <dbReference type="Pfam" id="PF02826"/>
    </source>
</evidence>
<dbReference type="Pfam" id="PF02826">
    <property type="entry name" value="2-Hacid_dh_C"/>
    <property type="match status" value="1"/>
</dbReference>
<evidence type="ECO:0000256" key="1">
    <source>
        <dbReference type="ARBA" id="ARBA00005854"/>
    </source>
</evidence>
<accession>X1GBP5</accession>
<dbReference type="InterPro" id="IPR006140">
    <property type="entry name" value="D-isomer_DH_NAD-bd"/>
</dbReference>
<dbReference type="EMBL" id="BARU01007171">
    <property type="protein sequence ID" value="GAH42250.1"/>
    <property type="molecule type" value="Genomic_DNA"/>
</dbReference>